<keyword evidence="1" id="KW-0472">Membrane</keyword>
<keyword evidence="1" id="KW-1133">Transmembrane helix</keyword>
<protein>
    <recommendedName>
        <fullName evidence="2">DUF1468 domain-containing protein</fullName>
    </recommendedName>
</protein>
<feature type="transmembrane region" description="Helical" evidence="1">
    <location>
        <begin position="51"/>
        <end position="70"/>
    </location>
</feature>
<keyword evidence="1" id="KW-0812">Transmembrane</keyword>
<feature type="domain" description="DUF1468" evidence="2">
    <location>
        <begin position="16"/>
        <end position="147"/>
    </location>
</feature>
<evidence type="ECO:0000313" key="3">
    <source>
        <dbReference type="EMBL" id="GFE52372.1"/>
    </source>
</evidence>
<gene>
    <name evidence="3" type="ORF">So717_41250</name>
</gene>
<proteinExistence type="predicted"/>
<name>A0A640VXH5_9RHOB</name>
<dbReference type="InterPro" id="IPR009936">
    <property type="entry name" value="DUF1468"/>
</dbReference>
<dbReference type="Proteomes" id="UP000436522">
    <property type="component" value="Unassembled WGS sequence"/>
</dbReference>
<organism evidence="3 4">
    <name type="scientific">Roseobacter cerasinus</name>
    <dbReference type="NCBI Taxonomy" id="2602289"/>
    <lineage>
        <taxon>Bacteria</taxon>
        <taxon>Pseudomonadati</taxon>
        <taxon>Pseudomonadota</taxon>
        <taxon>Alphaproteobacteria</taxon>
        <taxon>Rhodobacterales</taxon>
        <taxon>Roseobacteraceae</taxon>
        <taxon>Roseobacter</taxon>
    </lineage>
</organism>
<reference evidence="3 4" key="1">
    <citation type="submission" date="2019-12" db="EMBL/GenBank/DDBJ databases">
        <title>Roseobacter cerasinus sp. nov., isolated from seawater around aquaculture.</title>
        <authorList>
            <person name="Muramatsu S."/>
            <person name="Takabe Y."/>
            <person name="Mori K."/>
            <person name="Takaichi S."/>
            <person name="Hanada S."/>
        </authorList>
    </citation>
    <scope>NUCLEOTIDE SEQUENCE [LARGE SCALE GENOMIC DNA]</scope>
    <source>
        <strain evidence="3 4">AI77</strain>
    </source>
</reference>
<dbReference type="Pfam" id="PF07331">
    <property type="entry name" value="TctB"/>
    <property type="match status" value="1"/>
</dbReference>
<sequence>MMSEKSASRGQFERWLIPVLILAFCIAAFYVSTTFKKMPPILKRGIQPSDFPQLLLAAITLMTLAMLWVDPIRIRDRLQGTVWGTLALFAGFAALTAVDLFLALGVFALALTVLWGERRPVILWLVGLVVPLAVFFLFDQVFEIRFPRGLLTNLWYG</sequence>
<keyword evidence="4" id="KW-1185">Reference proteome</keyword>
<dbReference type="EMBL" id="BLIV01000011">
    <property type="protein sequence ID" value="GFE52372.1"/>
    <property type="molecule type" value="Genomic_DNA"/>
</dbReference>
<comment type="caution">
    <text evidence="3">The sequence shown here is derived from an EMBL/GenBank/DDBJ whole genome shotgun (WGS) entry which is preliminary data.</text>
</comment>
<accession>A0A640VXH5</accession>
<evidence type="ECO:0000259" key="2">
    <source>
        <dbReference type="Pfam" id="PF07331"/>
    </source>
</evidence>
<feature type="transmembrane region" description="Helical" evidence="1">
    <location>
        <begin position="82"/>
        <end position="115"/>
    </location>
</feature>
<dbReference type="AlphaFoldDB" id="A0A640VXH5"/>
<feature type="transmembrane region" description="Helical" evidence="1">
    <location>
        <begin position="12"/>
        <end position="31"/>
    </location>
</feature>
<evidence type="ECO:0000256" key="1">
    <source>
        <dbReference type="SAM" id="Phobius"/>
    </source>
</evidence>
<evidence type="ECO:0000313" key="4">
    <source>
        <dbReference type="Proteomes" id="UP000436522"/>
    </source>
</evidence>
<feature type="transmembrane region" description="Helical" evidence="1">
    <location>
        <begin position="121"/>
        <end position="138"/>
    </location>
</feature>